<dbReference type="OrthoDB" id="47007at2759"/>
<keyword evidence="6" id="KW-1185">Reference proteome</keyword>
<dbReference type="GO" id="GO:0016614">
    <property type="term" value="F:oxidoreductase activity, acting on CH-OH group of donors"/>
    <property type="evidence" value="ECO:0007669"/>
    <property type="project" value="UniProtKB-ARBA"/>
</dbReference>
<proteinExistence type="inferred from homology"/>
<dbReference type="EMBL" id="ML977178">
    <property type="protein sequence ID" value="KAF1983039.1"/>
    <property type="molecule type" value="Genomic_DNA"/>
</dbReference>
<organism evidence="5 6">
    <name type="scientific">Aulographum hederae CBS 113979</name>
    <dbReference type="NCBI Taxonomy" id="1176131"/>
    <lineage>
        <taxon>Eukaryota</taxon>
        <taxon>Fungi</taxon>
        <taxon>Dikarya</taxon>
        <taxon>Ascomycota</taxon>
        <taxon>Pezizomycotina</taxon>
        <taxon>Dothideomycetes</taxon>
        <taxon>Pleosporomycetidae</taxon>
        <taxon>Aulographales</taxon>
        <taxon>Aulographaceae</taxon>
    </lineage>
</organism>
<evidence type="ECO:0000256" key="3">
    <source>
        <dbReference type="ARBA" id="ARBA00023002"/>
    </source>
</evidence>
<dbReference type="Gene3D" id="3.40.50.720">
    <property type="entry name" value="NAD(P)-binding Rossmann-like Domain"/>
    <property type="match status" value="1"/>
</dbReference>
<sequence length="459" mass="49122">MDFWGSAGDKAGLGRYGRGWSYSRFGAESIILLAGARILAGRELQDVTLGSNSLDWILEIGACLHHESGICGRREVPTGVGVINGIHGVKLQVPGTGLTNWAFMGVEIAACWQHCKNLAAVEDVYMWREKLEEWFLFCIQVQSSSAITYLYLPQQQSPTKPSPQSSLFRLNQSVLFLSTDQHMEIVKKIVHSKHSKPSNTNTNTTTTTTKNDTMSGPLTGKVALITGGSKGIGKAISLRLAASGANIAINYSSDSSAADSLVQEIGSQAISIKADAGSIPGIEQMVKETVDKFGKIDILIASAGIMPMMDLAGTTEEAFDRIMNLNVKGSYFLAQKAVPHMAEGSHIVFFSTTLATASTVAPNYLLYNTSKGAVEQMTRVMAKDLGRKKILVNAVAPGPTATELFMKGKSDELVAMIGKASPWGRIGEPEEIADAVAFLSGGESRWVSGQVLRVNGAMA</sequence>
<dbReference type="PROSITE" id="PS00061">
    <property type="entry name" value="ADH_SHORT"/>
    <property type="match status" value="1"/>
</dbReference>
<evidence type="ECO:0000256" key="2">
    <source>
        <dbReference type="ARBA" id="ARBA00022857"/>
    </source>
</evidence>
<dbReference type="Proteomes" id="UP000800041">
    <property type="component" value="Unassembled WGS sequence"/>
</dbReference>
<gene>
    <name evidence="5" type="ORF">K402DRAFT_396974</name>
</gene>
<dbReference type="PRINTS" id="PR00080">
    <property type="entry name" value="SDRFAMILY"/>
</dbReference>
<name>A0A6G1GQL6_9PEZI</name>
<dbReference type="InterPro" id="IPR002347">
    <property type="entry name" value="SDR_fam"/>
</dbReference>
<dbReference type="PRINTS" id="PR00081">
    <property type="entry name" value="GDHRDH"/>
</dbReference>
<feature type="region of interest" description="Disordered" evidence="4">
    <location>
        <begin position="191"/>
        <end position="213"/>
    </location>
</feature>
<dbReference type="FunFam" id="3.40.50.720:FF:000084">
    <property type="entry name" value="Short-chain dehydrogenase reductase"/>
    <property type="match status" value="1"/>
</dbReference>
<dbReference type="PANTHER" id="PTHR48107">
    <property type="entry name" value="NADPH-DEPENDENT ALDEHYDE REDUCTASE-LIKE PROTEIN, CHLOROPLASTIC-RELATED"/>
    <property type="match status" value="1"/>
</dbReference>
<dbReference type="AlphaFoldDB" id="A0A6G1GQL6"/>
<dbReference type="SUPFAM" id="SSF51735">
    <property type="entry name" value="NAD(P)-binding Rossmann-fold domains"/>
    <property type="match status" value="1"/>
</dbReference>
<keyword evidence="2" id="KW-0521">NADP</keyword>
<dbReference type="InterPro" id="IPR036291">
    <property type="entry name" value="NAD(P)-bd_dom_sf"/>
</dbReference>
<comment type="similarity">
    <text evidence="1">Belongs to the short-chain dehydrogenases/reductases (SDR) family.</text>
</comment>
<protein>
    <submittedName>
        <fullName evidence="5">NAD(P)-binding protein</fullName>
    </submittedName>
</protein>
<feature type="compositionally biased region" description="Low complexity" evidence="4">
    <location>
        <begin position="199"/>
        <end position="213"/>
    </location>
</feature>
<accession>A0A6G1GQL6</accession>
<evidence type="ECO:0000256" key="4">
    <source>
        <dbReference type="SAM" id="MobiDB-lite"/>
    </source>
</evidence>
<dbReference type="PANTHER" id="PTHR48107:SF7">
    <property type="entry name" value="RE15974P"/>
    <property type="match status" value="1"/>
</dbReference>
<dbReference type="InterPro" id="IPR020904">
    <property type="entry name" value="Sc_DH/Rdtase_CS"/>
</dbReference>
<keyword evidence="3" id="KW-0560">Oxidoreductase</keyword>
<dbReference type="Pfam" id="PF13561">
    <property type="entry name" value="adh_short_C2"/>
    <property type="match status" value="1"/>
</dbReference>
<reference evidence="5" key="1">
    <citation type="journal article" date="2020" name="Stud. Mycol.">
        <title>101 Dothideomycetes genomes: a test case for predicting lifestyles and emergence of pathogens.</title>
        <authorList>
            <person name="Haridas S."/>
            <person name="Albert R."/>
            <person name="Binder M."/>
            <person name="Bloem J."/>
            <person name="Labutti K."/>
            <person name="Salamov A."/>
            <person name="Andreopoulos B."/>
            <person name="Baker S."/>
            <person name="Barry K."/>
            <person name="Bills G."/>
            <person name="Bluhm B."/>
            <person name="Cannon C."/>
            <person name="Castanera R."/>
            <person name="Culley D."/>
            <person name="Daum C."/>
            <person name="Ezra D."/>
            <person name="Gonzalez J."/>
            <person name="Henrissat B."/>
            <person name="Kuo A."/>
            <person name="Liang C."/>
            <person name="Lipzen A."/>
            <person name="Lutzoni F."/>
            <person name="Magnuson J."/>
            <person name="Mondo S."/>
            <person name="Nolan M."/>
            <person name="Ohm R."/>
            <person name="Pangilinan J."/>
            <person name="Park H.-J."/>
            <person name="Ramirez L."/>
            <person name="Alfaro M."/>
            <person name="Sun H."/>
            <person name="Tritt A."/>
            <person name="Yoshinaga Y."/>
            <person name="Zwiers L.-H."/>
            <person name="Turgeon B."/>
            <person name="Goodwin S."/>
            <person name="Spatafora J."/>
            <person name="Crous P."/>
            <person name="Grigoriev I."/>
        </authorList>
    </citation>
    <scope>NUCLEOTIDE SEQUENCE</scope>
    <source>
        <strain evidence="5">CBS 113979</strain>
    </source>
</reference>
<evidence type="ECO:0000313" key="6">
    <source>
        <dbReference type="Proteomes" id="UP000800041"/>
    </source>
</evidence>
<evidence type="ECO:0000313" key="5">
    <source>
        <dbReference type="EMBL" id="KAF1983039.1"/>
    </source>
</evidence>
<evidence type="ECO:0000256" key="1">
    <source>
        <dbReference type="ARBA" id="ARBA00006484"/>
    </source>
</evidence>